<evidence type="ECO:0000313" key="1">
    <source>
        <dbReference type="EMBL" id="QYD71774.1"/>
    </source>
</evidence>
<organism evidence="1 2">
    <name type="scientific">Paraburkholderia edwinii</name>
    <dbReference type="NCBI Taxonomy" id="2861782"/>
    <lineage>
        <taxon>Bacteria</taxon>
        <taxon>Pseudomonadati</taxon>
        <taxon>Pseudomonadota</taxon>
        <taxon>Betaproteobacteria</taxon>
        <taxon>Burkholderiales</taxon>
        <taxon>Burkholderiaceae</taxon>
        <taxon>Paraburkholderia</taxon>
    </lineage>
</organism>
<evidence type="ECO:0000313" key="2">
    <source>
        <dbReference type="Proteomes" id="UP000826462"/>
    </source>
</evidence>
<dbReference type="EMBL" id="CP080096">
    <property type="protein sequence ID" value="QYD71774.1"/>
    <property type="molecule type" value="Genomic_DNA"/>
</dbReference>
<name>A0ABX8URY8_9BURK</name>
<gene>
    <name evidence="1" type="ORF">KZJ38_32875</name>
</gene>
<dbReference type="Proteomes" id="UP000826462">
    <property type="component" value="Chromosome 2"/>
</dbReference>
<sequence length="301" mass="32255">MHDEAGVPFMIQRQSWCFSAIAERNTLEAAMKLREDDATAQRAGGLVIPGQRFYRGNHADEAQRHAIVLEWLLVQLVGPLAQDLKHLRGVAIYLCIGSELSEDAMRSTISNVWMSLGLSGAENVHLVNPLRLFAIDGWLDVRAYCSSCLVIAVQLRGVINGELQPGQAEAGAAVLFSNALGEASSSTTMALAHRPSRSAIDAVDEGIEDALRWGGCSEKAIGTVWNTWSTEPISLTGISLDGPLGNLRIVDLVRTVGDAGVATPWLALALASANAKQGADAQLILDQLDGDFVAMICRKKV</sequence>
<proteinExistence type="predicted"/>
<accession>A0ABX8URY8</accession>
<reference evidence="1 2" key="1">
    <citation type="submission" date="2021-07" db="EMBL/GenBank/DDBJ databases">
        <title>Paraburkholderia edwinii protects Aspergillus sp. from phenazines by acting as a toxin sponge.</title>
        <authorList>
            <person name="Dahlstrom K.M."/>
            <person name="Newman D.K."/>
        </authorList>
    </citation>
    <scope>NUCLEOTIDE SEQUENCE [LARGE SCALE GENOMIC DNA]</scope>
    <source>
        <strain evidence="1 2">Pe01</strain>
    </source>
</reference>
<dbReference type="RefSeq" id="WP_219801203.1">
    <property type="nucleotide sequence ID" value="NZ_CP080096.1"/>
</dbReference>
<protein>
    <submittedName>
        <fullName evidence="1">Uncharacterized protein</fullName>
    </submittedName>
</protein>
<keyword evidence="2" id="KW-1185">Reference proteome</keyword>